<keyword evidence="11" id="KW-0547">Nucleotide-binding</keyword>
<organism evidence="16">
    <name type="scientific">Desulfomonile tiedjei</name>
    <dbReference type="NCBI Taxonomy" id="2358"/>
    <lineage>
        <taxon>Bacteria</taxon>
        <taxon>Pseudomonadati</taxon>
        <taxon>Thermodesulfobacteriota</taxon>
        <taxon>Desulfomonilia</taxon>
        <taxon>Desulfomonilales</taxon>
        <taxon>Desulfomonilaceae</taxon>
        <taxon>Desulfomonile</taxon>
    </lineage>
</organism>
<dbReference type="SUPFAM" id="SSF51905">
    <property type="entry name" value="FAD/NAD(P)-binding domain"/>
    <property type="match status" value="1"/>
</dbReference>
<keyword evidence="7" id="KW-1015">Disulfide bond</keyword>
<comment type="caution">
    <text evidence="16">The sequence shown here is derived from an EMBL/GenBank/DDBJ whole genome shotgun (WGS) entry which is preliminary data.</text>
</comment>
<dbReference type="Gene3D" id="3.30.390.30">
    <property type="match status" value="1"/>
</dbReference>
<feature type="binding site" evidence="11">
    <location>
        <position position="51"/>
    </location>
    <ligand>
        <name>FAD</name>
        <dbReference type="ChEBI" id="CHEBI:57692"/>
    </ligand>
</feature>
<dbReference type="FunFam" id="3.30.390.30:FF:000001">
    <property type="entry name" value="Dihydrolipoyl dehydrogenase"/>
    <property type="match status" value="1"/>
</dbReference>
<keyword evidence="4 11" id="KW-0274">FAD</keyword>
<evidence type="ECO:0000256" key="13">
    <source>
        <dbReference type="RuleBase" id="RU003692"/>
    </source>
</evidence>
<dbReference type="GO" id="GO:0050660">
    <property type="term" value="F:flavin adenine dinucleotide binding"/>
    <property type="evidence" value="ECO:0007669"/>
    <property type="project" value="InterPro"/>
</dbReference>
<dbReference type="Gene3D" id="3.50.50.60">
    <property type="entry name" value="FAD/NAD(P)-binding domain"/>
    <property type="match status" value="2"/>
</dbReference>
<evidence type="ECO:0000256" key="9">
    <source>
        <dbReference type="ARBA" id="ARBA00049187"/>
    </source>
</evidence>
<dbReference type="InterPro" id="IPR050151">
    <property type="entry name" value="Class-I_Pyr_Nuc-Dis_Oxidored"/>
</dbReference>
<dbReference type="GO" id="GO:0004148">
    <property type="term" value="F:dihydrolipoyl dehydrogenase (NADH) activity"/>
    <property type="evidence" value="ECO:0007669"/>
    <property type="project" value="UniProtKB-EC"/>
</dbReference>
<gene>
    <name evidence="16" type="primary">lpdA</name>
    <name evidence="16" type="ORF">ENV54_05585</name>
</gene>
<dbReference type="PRINTS" id="PR00368">
    <property type="entry name" value="FADPNR"/>
</dbReference>
<dbReference type="GO" id="GO:0005737">
    <property type="term" value="C:cytoplasm"/>
    <property type="evidence" value="ECO:0007669"/>
    <property type="project" value="UniProtKB-ARBA"/>
</dbReference>
<dbReference type="InterPro" id="IPR012999">
    <property type="entry name" value="Pyr_OxRdtase_I_AS"/>
</dbReference>
<dbReference type="InterPro" id="IPR006258">
    <property type="entry name" value="Lipoamide_DH"/>
</dbReference>
<dbReference type="SUPFAM" id="SSF55424">
    <property type="entry name" value="FAD/NAD-linked reductases, dimerisation (C-terminal) domain"/>
    <property type="match status" value="1"/>
</dbReference>
<accession>A0A7C4EUL7</accession>
<feature type="binding site" evidence="11">
    <location>
        <position position="305"/>
    </location>
    <ligand>
        <name>NAD(+)</name>
        <dbReference type="ChEBI" id="CHEBI:57540"/>
    </ligand>
</feature>
<evidence type="ECO:0000259" key="14">
    <source>
        <dbReference type="Pfam" id="PF02852"/>
    </source>
</evidence>
<evidence type="ECO:0000256" key="1">
    <source>
        <dbReference type="ARBA" id="ARBA00007532"/>
    </source>
</evidence>
<sequence>MMEPFDIAFLGGGPAGYQGAVRAAQLGARVAVVEAKFVGGVCLNWGCIPTKTVRASAEAARAIRRAPEFGLGQPVASPDIVAILARKDRVVTGLRASVERLFQAHKIALFRGFGRLEHPQVLEIESDSGTTVVEASKIVLATGSSPASLDVIPAGPRVFLADDALTMPYMPRRLLVVGGGVVGVEMAAIFRELGAEVAIVEALNRILYDSDAEMASVLARILQRRKIKIHCGVRVTAATDAPEGFTVKLSNDMEIEPDTIIVAVGRRYNTAGIGLEKLGIEMNLGRIVVDEHLRTNVPSVYAAGDVIGGWLLAHVAFAEGICSAEHALGQDVRMDYRVTPRCVFTIPEYASVGLSEEEAASSRPIKVARVPFKSLGMGQAMGEVEGLVKLIADAHTDEILGCHVIGPHGSDLVAEVAVCMKGKLPSRVIMDTIHTHPTLSEALLEAAQALHGQAIHAAPKGVQ</sequence>
<feature type="binding site" evidence="11">
    <location>
        <position position="265"/>
    </location>
    <ligand>
        <name>NAD(+)</name>
        <dbReference type="ChEBI" id="CHEBI:57540"/>
    </ligand>
</feature>
<dbReference type="Pfam" id="PF07992">
    <property type="entry name" value="Pyr_redox_2"/>
    <property type="match status" value="1"/>
</dbReference>
<dbReference type="InterPro" id="IPR004099">
    <property type="entry name" value="Pyr_nucl-diS_OxRdtase_dimer"/>
</dbReference>
<evidence type="ECO:0000256" key="4">
    <source>
        <dbReference type="ARBA" id="ARBA00022827"/>
    </source>
</evidence>
<keyword evidence="6 11" id="KW-0520">NAD</keyword>
<dbReference type="InterPro" id="IPR016156">
    <property type="entry name" value="FAD/NAD-linked_Rdtase_dimer_sf"/>
</dbReference>
<dbReference type="InterPro" id="IPR036188">
    <property type="entry name" value="FAD/NAD-bd_sf"/>
</dbReference>
<evidence type="ECO:0000256" key="12">
    <source>
        <dbReference type="PIRSR" id="PIRSR000350-4"/>
    </source>
</evidence>
<dbReference type="PANTHER" id="PTHR22912:SF151">
    <property type="entry name" value="DIHYDROLIPOYL DEHYDROGENASE, MITOCHONDRIAL"/>
    <property type="match status" value="1"/>
</dbReference>
<comment type="catalytic activity">
    <reaction evidence="9 13">
        <text>N(6)-[(R)-dihydrolipoyl]-L-lysyl-[protein] + NAD(+) = N(6)-[(R)-lipoyl]-L-lysyl-[protein] + NADH + H(+)</text>
        <dbReference type="Rhea" id="RHEA:15045"/>
        <dbReference type="Rhea" id="RHEA-COMP:10474"/>
        <dbReference type="Rhea" id="RHEA-COMP:10475"/>
        <dbReference type="ChEBI" id="CHEBI:15378"/>
        <dbReference type="ChEBI" id="CHEBI:57540"/>
        <dbReference type="ChEBI" id="CHEBI:57945"/>
        <dbReference type="ChEBI" id="CHEBI:83099"/>
        <dbReference type="ChEBI" id="CHEBI:83100"/>
        <dbReference type="EC" id="1.8.1.4"/>
    </reaction>
</comment>
<dbReference type="PIRSF" id="PIRSF000350">
    <property type="entry name" value="Mercury_reductase_MerA"/>
    <property type="match status" value="1"/>
</dbReference>
<dbReference type="AlphaFoldDB" id="A0A7C4EUL7"/>
<feature type="binding site" evidence="11">
    <location>
        <begin position="142"/>
        <end position="144"/>
    </location>
    <ligand>
        <name>FAD</name>
        <dbReference type="ChEBI" id="CHEBI:57692"/>
    </ligand>
</feature>
<feature type="binding site" evidence="11">
    <location>
        <position position="201"/>
    </location>
    <ligand>
        <name>NAD(+)</name>
        <dbReference type="ChEBI" id="CHEBI:57540"/>
    </ligand>
</feature>
<comment type="miscellaneous">
    <text evidence="13">The active site is a redox-active disulfide bond.</text>
</comment>
<evidence type="ECO:0000256" key="6">
    <source>
        <dbReference type="ARBA" id="ARBA00023027"/>
    </source>
</evidence>
<proteinExistence type="inferred from homology"/>
<reference evidence="16" key="1">
    <citation type="journal article" date="2020" name="mSystems">
        <title>Genome- and Community-Level Interaction Insights into Carbon Utilization and Element Cycling Functions of Hydrothermarchaeota in Hydrothermal Sediment.</title>
        <authorList>
            <person name="Zhou Z."/>
            <person name="Liu Y."/>
            <person name="Xu W."/>
            <person name="Pan J."/>
            <person name="Luo Z.H."/>
            <person name="Li M."/>
        </authorList>
    </citation>
    <scope>NUCLEOTIDE SEQUENCE [LARGE SCALE GENOMIC DNA]</scope>
    <source>
        <strain evidence="16">SpSt-769</strain>
    </source>
</reference>
<comment type="similarity">
    <text evidence="1 13">Belongs to the class-I pyridine nucleotide-disulfide oxidoreductase family.</text>
</comment>
<feature type="disulfide bond" description="Redox-active" evidence="12">
    <location>
        <begin position="42"/>
        <end position="47"/>
    </location>
</feature>
<name>A0A7C4EUL7_9BACT</name>
<dbReference type="InterPro" id="IPR001100">
    <property type="entry name" value="Pyr_nuc-diS_OxRdtase"/>
</dbReference>
<evidence type="ECO:0000256" key="8">
    <source>
        <dbReference type="ARBA" id="ARBA00023284"/>
    </source>
</evidence>
<evidence type="ECO:0000256" key="11">
    <source>
        <dbReference type="PIRSR" id="PIRSR000350-3"/>
    </source>
</evidence>
<keyword evidence="8 13" id="KW-0676">Redox-active center</keyword>
<feature type="binding site" evidence="11">
    <location>
        <begin position="178"/>
        <end position="185"/>
    </location>
    <ligand>
        <name>NAD(+)</name>
        <dbReference type="ChEBI" id="CHEBI:57540"/>
    </ligand>
</feature>
<keyword evidence="5 13" id="KW-0560">Oxidoreductase</keyword>
<evidence type="ECO:0000256" key="7">
    <source>
        <dbReference type="ARBA" id="ARBA00023157"/>
    </source>
</evidence>
<dbReference type="InterPro" id="IPR023753">
    <property type="entry name" value="FAD/NAD-binding_dom"/>
</dbReference>
<evidence type="ECO:0000313" key="16">
    <source>
        <dbReference type="EMBL" id="HGH60753.1"/>
    </source>
</evidence>
<dbReference type="GO" id="GO:0006103">
    <property type="term" value="P:2-oxoglutarate metabolic process"/>
    <property type="evidence" value="ECO:0007669"/>
    <property type="project" value="TreeGrafter"/>
</dbReference>
<dbReference type="PROSITE" id="PS00076">
    <property type="entry name" value="PYRIDINE_REDOX_1"/>
    <property type="match status" value="1"/>
</dbReference>
<dbReference type="EMBL" id="DTGT01000174">
    <property type="protein sequence ID" value="HGH60753.1"/>
    <property type="molecule type" value="Genomic_DNA"/>
</dbReference>
<comment type="cofactor">
    <cofactor evidence="11 13">
        <name>FAD</name>
        <dbReference type="ChEBI" id="CHEBI:57692"/>
    </cofactor>
    <text evidence="11 13">Binds 1 FAD per subunit.</text>
</comment>
<feature type="domain" description="FAD/NAD(P)-binding" evidence="15">
    <location>
        <begin position="5"/>
        <end position="320"/>
    </location>
</feature>
<feature type="binding site" evidence="11">
    <location>
        <position position="114"/>
    </location>
    <ligand>
        <name>FAD</name>
        <dbReference type="ChEBI" id="CHEBI:57692"/>
    </ligand>
</feature>
<dbReference type="NCBIfam" id="TIGR01350">
    <property type="entry name" value="lipoamide_DH"/>
    <property type="match status" value="1"/>
</dbReference>
<evidence type="ECO:0000259" key="15">
    <source>
        <dbReference type="Pfam" id="PF07992"/>
    </source>
</evidence>
<feature type="domain" description="Pyridine nucleotide-disulphide oxidoreductase dimerisation" evidence="14">
    <location>
        <begin position="339"/>
        <end position="447"/>
    </location>
</feature>
<evidence type="ECO:0000256" key="2">
    <source>
        <dbReference type="ARBA" id="ARBA00012608"/>
    </source>
</evidence>
<evidence type="ECO:0000256" key="5">
    <source>
        <dbReference type="ARBA" id="ARBA00023002"/>
    </source>
</evidence>
<protein>
    <recommendedName>
        <fullName evidence="2 13">Dihydrolipoyl dehydrogenase</fullName>
        <ecNumber evidence="2 13">1.8.1.4</ecNumber>
    </recommendedName>
</protein>
<keyword evidence="3 13" id="KW-0285">Flavoprotein</keyword>
<evidence type="ECO:0000256" key="3">
    <source>
        <dbReference type="ARBA" id="ARBA00022630"/>
    </source>
</evidence>
<dbReference type="Pfam" id="PF02852">
    <property type="entry name" value="Pyr_redox_dim"/>
    <property type="match status" value="1"/>
</dbReference>
<feature type="active site" description="Proton acceptor" evidence="10">
    <location>
        <position position="436"/>
    </location>
</feature>
<dbReference type="PANTHER" id="PTHR22912">
    <property type="entry name" value="DISULFIDE OXIDOREDUCTASE"/>
    <property type="match status" value="1"/>
</dbReference>
<dbReference type="PRINTS" id="PR00411">
    <property type="entry name" value="PNDRDTASEI"/>
</dbReference>
<dbReference type="EC" id="1.8.1.4" evidence="2 13"/>
<evidence type="ECO:0000256" key="10">
    <source>
        <dbReference type="PIRSR" id="PIRSR000350-2"/>
    </source>
</evidence>